<dbReference type="InterPro" id="IPR051175">
    <property type="entry name" value="CLK_kinases"/>
</dbReference>
<dbReference type="InterPro" id="IPR017441">
    <property type="entry name" value="Protein_kinase_ATP_BS"/>
</dbReference>
<feature type="compositionally biased region" description="Low complexity" evidence="8">
    <location>
        <begin position="1202"/>
        <end position="1214"/>
    </location>
</feature>
<organism evidence="10 11">
    <name type="scientific">Blomia tropicalis</name>
    <name type="common">Mite</name>
    <dbReference type="NCBI Taxonomy" id="40697"/>
    <lineage>
        <taxon>Eukaryota</taxon>
        <taxon>Metazoa</taxon>
        <taxon>Ecdysozoa</taxon>
        <taxon>Arthropoda</taxon>
        <taxon>Chelicerata</taxon>
        <taxon>Arachnida</taxon>
        <taxon>Acari</taxon>
        <taxon>Acariformes</taxon>
        <taxon>Sarcoptiformes</taxon>
        <taxon>Astigmata</taxon>
        <taxon>Glycyphagoidea</taxon>
        <taxon>Echimyopodidae</taxon>
        <taxon>Blomia</taxon>
    </lineage>
</organism>
<feature type="region of interest" description="Disordered" evidence="8">
    <location>
        <begin position="448"/>
        <end position="467"/>
    </location>
</feature>
<dbReference type="InterPro" id="IPR000719">
    <property type="entry name" value="Prot_kinase_dom"/>
</dbReference>
<keyword evidence="4" id="KW-0418">Kinase</keyword>
<dbReference type="GO" id="GO:0005634">
    <property type="term" value="C:nucleus"/>
    <property type="evidence" value="ECO:0007669"/>
    <property type="project" value="TreeGrafter"/>
</dbReference>
<feature type="region of interest" description="Disordered" evidence="8">
    <location>
        <begin position="1"/>
        <end position="25"/>
    </location>
</feature>
<evidence type="ECO:0000259" key="9">
    <source>
        <dbReference type="PROSITE" id="PS50011"/>
    </source>
</evidence>
<evidence type="ECO:0000256" key="1">
    <source>
        <dbReference type="ARBA" id="ARBA00022527"/>
    </source>
</evidence>
<sequence>MTKWNNMVSTLSTNSSNDRSTSSNIVDTMLPRTYLSSSSGSSTTTIMANPHQSTRPIDCLANVNRHIMDEIRHNSLPINIVLTKNDQTLDRSTDSNNNKVQCSHLPLEAISSSSSSSYPCDVSIESNCVSRDQCQSPAHSQIVDRFITQYVYDCFRQAFDHLSNLNYINVDNTLNQSQPIPTNHDEIDIDDDRPMKITLFQLIEQSISTMIDRLIYNELLPTLPSILDKSGRTVPNTNQASSTTKPFKMVTTQFFIDPIVCSFTVPSCSTISTSTPLSVVADDDVQTGKSMQDSEPHPPPGFELALTEVSQIGASRFHRRTITYAELLEFPLVCVIDFYYISGFVPRQEIPIPVYWPLMKSSTTASIIPRMVTSPYVGETEPLLSIIAPEPATHPIITTEPATPKLIDQNQSLSTKPIEESDDNSSHHRSPGHQYHYRYRRRRKTQLWETDDNSSESQSCSHQLQLSKSTGHLHRSFHQVIASMIEPDPVPERIQQQQQLQPSSSKLNGQLYPPMVNDQYLETFNSGYPHSNGTITVDKDKVSNPSPPNRPNRQVKKSYTTGSMMSATPNYNQSSTKMKTQNDDRLKSNLMSPPPRSIQSPIDAIPESDEITINNNNKTMLTMMMQVQSVVQRQSPMNRRYHRQSNRHNRPQLNVNQSNNNNTSSSSKNSRSSIFSWTRKRAMRFMSTVGQSLDQSIQSVQSFLSPPPDSIRTGVASSSGNAHNYHQHRSAQVRPKTYGIVDGYSHPHHHHHQYHNPQQQQHCGYQNPYTAINHNGNYIPKGDPFWFHKAYYESKTKQHHQPQSTSNNIVNNNDRFYYVYENGYIKKKWSKMHFSSSSIYLNGGSLSNQYGNSRRTTNRDYDSHYLGTVNEHSNHWTSSSSNRNGKTYHSNTHYQPSTTYYKPMNHNQYHPHQSNDFGNKPYAIVPPTNVTNRKLSYSSNSSSSSLASGGSSAFSYGSSSIHSSEYDGRHHYSRNNVNGSVLSRCIAKPIANTCTSILSRFTRLRINGTKHDEHDYVDDDVGEDVDDVGSRYLNRNYGLMHSASAYSIGMNYQSHSKPHYRSNYMKQQLASKNHKQSNIVVGGGSLSSSASSSSDEYLHLPPVYPKSSERNQRYHYRYPYTTTASIRTNDYNNKSTYDSYKYGRTGTHVNTRLTSGPSGYTSISRYRHSKTSYLPSTTPYRSYLTAKKSVSRNYARVEQQKHQQQQQQQSTKITKTTSTYNKLNIYNLSSVRFLFLLLKYHSFWDEIITTLGEGTFGKVVKVRDLNNNSTVALKIIKNVDKYREAAKFEIKVLQTIIKRDPDGKNLCVKMYDWFDFHGHVCIAFEILGLSVFDFMKDNNFQPYPIDQIRHIAYQLIFSVKFLHENELTHTDLKPENILFINSDFDIDITRKKRELRRIKDTSIRLIDFGSATFDDEHHSTIVSTRHYRAPEVILELGWSHPCDVWSVGCILFELYQGMTLFQTHDNIEHLAMMERILGPMPYRLSRKSKTRYYYHGKLLDWDERSSAGRYVRENCKPLHRYIMSPDNEDHRQLFDLISHLLDYDPTSRMRLEEALLHPFFRKLPQELKLHETTTTVY</sequence>
<dbReference type="PROSITE" id="PS50011">
    <property type="entry name" value="PROTEIN_KINASE_DOM"/>
    <property type="match status" value="1"/>
</dbReference>
<feature type="compositionally biased region" description="Polar residues" evidence="8">
    <location>
        <begin position="875"/>
        <end position="917"/>
    </location>
</feature>
<feature type="region of interest" description="Disordered" evidence="8">
    <location>
        <begin position="415"/>
        <end position="440"/>
    </location>
</feature>
<dbReference type="EMBL" id="JAPWDV010000001">
    <property type="protein sequence ID" value="KAJ6223235.1"/>
    <property type="molecule type" value="Genomic_DNA"/>
</dbReference>
<evidence type="ECO:0000256" key="2">
    <source>
        <dbReference type="ARBA" id="ARBA00022679"/>
    </source>
</evidence>
<dbReference type="PROSITE" id="PS00107">
    <property type="entry name" value="PROTEIN_KINASE_ATP"/>
    <property type="match status" value="1"/>
</dbReference>
<comment type="caution">
    <text evidence="10">The sequence shown here is derived from an EMBL/GenBank/DDBJ whole genome shotgun (WGS) entry which is preliminary data.</text>
</comment>
<dbReference type="InterPro" id="IPR008271">
    <property type="entry name" value="Ser/Thr_kinase_AS"/>
</dbReference>
<reference evidence="10" key="1">
    <citation type="submission" date="2022-12" db="EMBL/GenBank/DDBJ databases">
        <title>Genome assemblies of Blomia tropicalis.</title>
        <authorList>
            <person name="Cui Y."/>
        </authorList>
    </citation>
    <scope>NUCLEOTIDE SEQUENCE</scope>
    <source>
        <tissue evidence="10">Adult mites</tissue>
    </source>
</reference>
<dbReference type="GO" id="GO:0004674">
    <property type="term" value="F:protein serine/threonine kinase activity"/>
    <property type="evidence" value="ECO:0007669"/>
    <property type="project" value="UniProtKB-KW"/>
</dbReference>
<feature type="compositionally biased region" description="Polar residues" evidence="8">
    <location>
        <begin position="557"/>
        <end position="579"/>
    </location>
</feature>
<protein>
    <recommendedName>
        <fullName evidence="9">Protein kinase domain-containing protein</fullName>
    </recommendedName>
</protein>
<keyword evidence="2" id="KW-0808">Transferase</keyword>
<dbReference type="GO" id="GO:0043484">
    <property type="term" value="P:regulation of RNA splicing"/>
    <property type="evidence" value="ECO:0007669"/>
    <property type="project" value="TreeGrafter"/>
</dbReference>
<dbReference type="Gene3D" id="1.10.510.10">
    <property type="entry name" value="Transferase(Phosphotransferase) domain 1"/>
    <property type="match status" value="1"/>
</dbReference>
<feature type="compositionally biased region" description="Polar residues" evidence="8">
    <location>
        <begin position="715"/>
        <end position="724"/>
    </location>
</feature>
<dbReference type="PANTHER" id="PTHR45646:SF11">
    <property type="entry name" value="SERINE_THREONINE-PROTEIN KINASE DOA"/>
    <property type="match status" value="1"/>
</dbReference>
<feature type="compositionally biased region" description="Basic residues" evidence="8">
    <location>
        <begin position="427"/>
        <end position="440"/>
    </location>
</feature>
<dbReference type="CDD" id="cd14134">
    <property type="entry name" value="PKc_CLK"/>
    <property type="match status" value="1"/>
</dbReference>
<keyword evidence="1" id="KW-0723">Serine/threonine-protein kinase</keyword>
<comment type="similarity">
    <text evidence="6">Belongs to the protein kinase superfamily. CMGC Ser/Thr protein kinase family. Lammer subfamily.</text>
</comment>
<dbReference type="GO" id="GO:0005524">
    <property type="term" value="F:ATP binding"/>
    <property type="evidence" value="ECO:0007669"/>
    <property type="project" value="UniProtKB-UniRule"/>
</dbReference>
<evidence type="ECO:0000256" key="5">
    <source>
        <dbReference type="ARBA" id="ARBA00022840"/>
    </source>
</evidence>
<feature type="binding site" evidence="7">
    <location>
        <position position="1274"/>
    </location>
    <ligand>
        <name>ATP</name>
        <dbReference type="ChEBI" id="CHEBI:30616"/>
    </ligand>
</feature>
<dbReference type="Proteomes" id="UP001142055">
    <property type="component" value="Chromosome 1"/>
</dbReference>
<dbReference type="PANTHER" id="PTHR45646">
    <property type="entry name" value="SERINE/THREONINE-PROTEIN KINASE DOA-RELATED"/>
    <property type="match status" value="1"/>
</dbReference>
<feature type="compositionally biased region" description="Low complexity" evidence="8">
    <location>
        <begin position="9"/>
        <end position="24"/>
    </location>
</feature>
<feature type="region of interest" description="Disordered" evidence="8">
    <location>
        <begin position="1194"/>
        <end position="1214"/>
    </location>
</feature>
<evidence type="ECO:0000313" key="11">
    <source>
        <dbReference type="Proteomes" id="UP001142055"/>
    </source>
</evidence>
<dbReference type="PROSITE" id="PS00108">
    <property type="entry name" value="PROTEIN_KINASE_ST"/>
    <property type="match status" value="1"/>
</dbReference>
<evidence type="ECO:0000256" key="3">
    <source>
        <dbReference type="ARBA" id="ARBA00022741"/>
    </source>
</evidence>
<feature type="region of interest" description="Disordered" evidence="8">
    <location>
        <begin position="531"/>
        <end position="602"/>
    </location>
</feature>
<feature type="compositionally biased region" description="Polar residues" evidence="8">
    <location>
        <begin position="455"/>
        <end position="467"/>
    </location>
</feature>
<proteinExistence type="inferred from homology"/>
<dbReference type="SUPFAM" id="SSF56112">
    <property type="entry name" value="Protein kinase-like (PK-like)"/>
    <property type="match status" value="1"/>
</dbReference>
<keyword evidence="3 7" id="KW-0547">Nucleotide-binding</keyword>
<feature type="region of interest" description="Disordered" evidence="8">
    <location>
        <begin position="711"/>
        <end position="732"/>
    </location>
</feature>
<evidence type="ECO:0000256" key="6">
    <source>
        <dbReference type="ARBA" id="ARBA00037966"/>
    </source>
</evidence>
<name>A0A9Q0MGP6_BLOTA</name>
<keyword evidence="11" id="KW-1185">Reference proteome</keyword>
<feature type="region of interest" description="Disordered" evidence="8">
    <location>
        <begin position="872"/>
        <end position="925"/>
    </location>
</feature>
<dbReference type="Gene3D" id="3.30.200.20">
    <property type="entry name" value="Phosphorylase Kinase, domain 1"/>
    <property type="match status" value="1"/>
</dbReference>
<feature type="compositionally biased region" description="Basic residues" evidence="8">
    <location>
        <begin position="639"/>
        <end position="650"/>
    </location>
</feature>
<feature type="compositionally biased region" description="Low complexity" evidence="8">
    <location>
        <begin position="654"/>
        <end position="673"/>
    </location>
</feature>
<dbReference type="InterPro" id="IPR011009">
    <property type="entry name" value="Kinase-like_dom_sf"/>
</dbReference>
<dbReference type="SMART" id="SM00220">
    <property type="entry name" value="S_TKc"/>
    <property type="match status" value="1"/>
</dbReference>
<evidence type="ECO:0000256" key="8">
    <source>
        <dbReference type="SAM" id="MobiDB-lite"/>
    </source>
</evidence>
<evidence type="ECO:0000313" key="10">
    <source>
        <dbReference type="EMBL" id="KAJ6223235.1"/>
    </source>
</evidence>
<gene>
    <name evidence="10" type="ORF">RDWZM_001780</name>
</gene>
<dbReference type="Pfam" id="PF00069">
    <property type="entry name" value="Pkinase"/>
    <property type="match status" value="1"/>
</dbReference>
<evidence type="ECO:0000256" key="4">
    <source>
        <dbReference type="ARBA" id="ARBA00022777"/>
    </source>
</evidence>
<feature type="region of interest" description="Disordered" evidence="8">
    <location>
        <begin position="631"/>
        <end position="673"/>
    </location>
</feature>
<evidence type="ECO:0000256" key="7">
    <source>
        <dbReference type="PROSITE-ProRule" id="PRU10141"/>
    </source>
</evidence>
<keyword evidence="5 7" id="KW-0067">ATP-binding</keyword>
<accession>A0A9Q0MGP6</accession>
<feature type="domain" description="Protein kinase" evidence="9">
    <location>
        <begin position="1245"/>
        <end position="1560"/>
    </location>
</feature>